<sequence length="119" mass="13700">MTYLESYAQEKSDIIPLKTPDGIRLLKKDSIIAVDVDGRQLQLKTLKGNFYITERLYQFKERINSTDIVQVSKQSLININHLNKLEASFSGNMLAILINDVKVMVSRRYLKNLEQKLGL</sequence>
<gene>
    <name evidence="2" type="ORF">STRUR_0187</name>
</gene>
<dbReference type="Proteomes" id="UP000005388">
    <property type="component" value="Unassembled WGS sequence"/>
</dbReference>
<name>G5KH94_9STRE</name>
<dbReference type="PROSITE" id="PS50930">
    <property type="entry name" value="HTH_LYTTR"/>
    <property type="match status" value="1"/>
</dbReference>
<reference evidence="2 3" key="1">
    <citation type="journal article" date="2014" name="Int. J. Syst. Evol. Microbiol.">
        <title>Phylogenomics and the dynamic genome evolution of the genus Streptococcus.</title>
        <authorList>
            <consortium name="The Broad Institute Genome Sequencing Platform"/>
            <person name="Richards V.P."/>
            <person name="Palmer S.R."/>
            <person name="Pavinski Bitar P.D."/>
            <person name="Qin X."/>
            <person name="Weinstock G.M."/>
            <person name="Highlander S.K."/>
            <person name="Town C.D."/>
            <person name="Burne R.A."/>
            <person name="Stanhope M.J."/>
        </authorList>
    </citation>
    <scope>NUCLEOTIDE SEQUENCE [LARGE SCALE GENOMIC DNA]</scope>
    <source>
        <strain evidence="2 3">2285-97</strain>
    </source>
</reference>
<organism evidence="2 3">
    <name type="scientific">Streptococcus urinalis 2285-97</name>
    <dbReference type="NCBI Taxonomy" id="764291"/>
    <lineage>
        <taxon>Bacteria</taxon>
        <taxon>Bacillati</taxon>
        <taxon>Bacillota</taxon>
        <taxon>Bacilli</taxon>
        <taxon>Lactobacillales</taxon>
        <taxon>Streptococcaceae</taxon>
        <taxon>Streptococcus</taxon>
    </lineage>
</organism>
<comment type="caution">
    <text evidence="2">The sequence shown here is derived from an EMBL/GenBank/DDBJ whole genome shotgun (WGS) entry which is preliminary data.</text>
</comment>
<dbReference type="Pfam" id="PF04397">
    <property type="entry name" value="LytTR"/>
    <property type="match status" value="1"/>
</dbReference>
<protein>
    <submittedName>
        <fullName evidence="2">LytTr DNA-binding domain protein</fullName>
    </submittedName>
</protein>
<dbReference type="eggNOG" id="COG3279">
    <property type="taxonomic scope" value="Bacteria"/>
</dbReference>
<dbReference type="PANTHER" id="PTHR37299:SF1">
    <property type="entry name" value="STAGE 0 SPORULATION PROTEIN A HOMOLOG"/>
    <property type="match status" value="1"/>
</dbReference>
<dbReference type="InterPro" id="IPR007492">
    <property type="entry name" value="LytTR_DNA-bd_dom"/>
</dbReference>
<dbReference type="EMBL" id="AEUZ02000001">
    <property type="protein sequence ID" value="EHJ55717.1"/>
    <property type="molecule type" value="Genomic_DNA"/>
</dbReference>
<dbReference type="STRING" id="764291.STRUR_0187"/>
<dbReference type="GO" id="GO:0003677">
    <property type="term" value="F:DNA binding"/>
    <property type="evidence" value="ECO:0007669"/>
    <property type="project" value="UniProtKB-KW"/>
</dbReference>
<dbReference type="GO" id="GO:0000156">
    <property type="term" value="F:phosphorelay response regulator activity"/>
    <property type="evidence" value="ECO:0007669"/>
    <property type="project" value="InterPro"/>
</dbReference>
<dbReference type="Gene3D" id="2.40.50.1020">
    <property type="entry name" value="LytTr DNA-binding domain"/>
    <property type="match status" value="1"/>
</dbReference>
<feature type="domain" description="HTH LytTR-type" evidence="1">
    <location>
        <begin position="15"/>
        <end position="119"/>
    </location>
</feature>
<dbReference type="SMART" id="SM00850">
    <property type="entry name" value="LytTR"/>
    <property type="match status" value="1"/>
</dbReference>
<keyword evidence="3" id="KW-1185">Reference proteome</keyword>
<keyword evidence="2" id="KW-0238">DNA-binding</keyword>
<dbReference type="AlphaFoldDB" id="G5KH94"/>
<dbReference type="PANTHER" id="PTHR37299">
    <property type="entry name" value="TRANSCRIPTIONAL REGULATOR-RELATED"/>
    <property type="match status" value="1"/>
</dbReference>
<evidence type="ECO:0000313" key="3">
    <source>
        <dbReference type="Proteomes" id="UP000005388"/>
    </source>
</evidence>
<dbReference type="RefSeq" id="WP_006738510.1">
    <property type="nucleotide sequence ID" value="NZ_AEUZ02000001.1"/>
</dbReference>
<evidence type="ECO:0000259" key="1">
    <source>
        <dbReference type="PROSITE" id="PS50930"/>
    </source>
</evidence>
<evidence type="ECO:0000313" key="2">
    <source>
        <dbReference type="EMBL" id="EHJ55717.1"/>
    </source>
</evidence>
<accession>G5KH94</accession>
<dbReference type="InterPro" id="IPR046947">
    <property type="entry name" value="LytR-like"/>
</dbReference>
<proteinExistence type="predicted"/>